<protein>
    <submittedName>
        <fullName evidence="1">Uncharacterized protein</fullName>
    </submittedName>
</protein>
<dbReference type="VEuPathDB" id="ToxoDB:TGDOM2_270040"/>
<comment type="caution">
    <text evidence="1">The sequence shown here is derived from an EMBL/GenBank/DDBJ whole genome shotgun (WGS) entry which is preliminary data.</text>
</comment>
<evidence type="ECO:0000313" key="1">
    <source>
        <dbReference type="EMBL" id="KFG43797.1"/>
    </source>
</evidence>
<evidence type="ECO:0000313" key="2">
    <source>
        <dbReference type="Proteomes" id="UP000028837"/>
    </source>
</evidence>
<reference evidence="1 2" key="1">
    <citation type="submission" date="2014-02" db="EMBL/GenBank/DDBJ databases">
        <authorList>
            <person name="Sibley D."/>
            <person name="Venepally P."/>
            <person name="Karamycheva S."/>
            <person name="Hadjithomas M."/>
            <person name="Khan A."/>
            <person name="Brunk B."/>
            <person name="Roos D."/>
            <person name="Caler E."/>
            <person name="Lorenzi H."/>
        </authorList>
    </citation>
    <scope>NUCLEOTIDE SEQUENCE [LARGE SCALE GENOMIC DNA]</scope>
    <source>
        <strain evidence="1 2">GAB2-2007-GAL-DOM2</strain>
    </source>
</reference>
<proteinExistence type="predicted"/>
<dbReference type="EMBL" id="AHZU02000480">
    <property type="protein sequence ID" value="KFG43797.1"/>
    <property type="molecule type" value="Genomic_DNA"/>
</dbReference>
<name>A0A086KHC9_TOXGO</name>
<organism evidence="1 2">
    <name type="scientific">Toxoplasma gondii GAB2-2007-GAL-DOM2</name>
    <dbReference type="NCBI Taxonomy" id="1130820"/>
    <lineage>
        <taxon>Eukaryota</taxon>
        <taxon>Sar</taxon>
        <taxon>Alveolata</taxon>
        <taxon>Apicomplexa</taxon>
        <taxon>Conoidasida</taxon>
        <taxon>Coccidia</taxon>
        <taxon>Eucoccidiorida</taxon>
        <taxon>Eimeriorina</taxon>
        <taxon>Sarcocystidae</taxon>
        <taxon>Toxoplasma</taxon>
    </lineage>
</organism>
<dbReference type="Proteomes" id="UP000028837">
    <property type="component" value="Unassembled WGS sequence"/>
</dbReference>
<sequence>MIAGLSLISVFSLKRRERSRKRSVFFQSDLSFAQSWETNWALGCTAEAVCVSLEPLAFTSGTVCEFRPQGSLTESLKRVVARRLEYIYTDICGLGWTRFCHVLSLRYRNPRNSCRLWGAECHRNPRRPLCSTASQEKIRFRFSRIRLQNSARQEKSSFLSLDKDENSGSLGRIDAVVFQLTHHKLTESC</sequence>
<dbReference type="AlphaFoldDB" id="A0A086KHC9"/>
<gene>
    <name evidence="1" type="ORF">TGDOM2_270040</name>
</gene>
<accession>A0A086KHC9</accession>